<proteinExistence type="predicted"/>
<dbReference type="HOGENOM" id="CLU_585333_0_0_1"/>
<sequence>MNCSNVKSRAPVEDLPFEILGKIFTLCLPDDLYIELNPRNAPLLLLQICRFWRDTAISTEQLWRSLTFHVAEGGHVSSSYHKLAQGCLARSGAGPLRLQFRTTGTSRKPSVQYTPLYRILPCSQEVHRCVSLCLVLPFEELEELEGMAAPSLPLSLRAPSGFDPANPQELLQRPMYRLYQKLTELVLDDIDLADRCLDVLTWCPNLLSCTLRFSESSDYEAIESAAHKINLHALHHLEIDISLGCVDDVLLTLTLPCLRSLTLTVNGMISPWGLLSLLKQSQCSLRELSIKGMRAFFDSRDDLNELLTLMPDLTYLELEGEADEDWIGLEAFDILEGTNIDVLAFDPPNNRRPLPLLESLRFASPSHDLPEAGAIQEMLLSRVLRSPNEPDPALRSARIVVLMEDTVHVWSYEQEHGHVMESEYERMEYPG</sequence>
<dbReference type="SUPFAM" id="SSF81383">
    <property type="entry name" value="F-box domain"/>
    <property type="match status" value="1"/>
</dbReference>
<reference evidence="2 3" key="1">
    <citation type="journal article" date="2012" name="Science">
        <title>The Paleozoic origin of enzymatic lignin decomposition reconstructed from 31 fungal genomes.</title>
        <authorList>
            <person name="Floudas D."/>
            <person name="Binder M."/>
            <person name="Riley R."/>
            <person name="Barry K."/>
            <person name="Blanchette R.A."/>
            <person name="Henrissat B."/>
            <person name="Martinez A.T."/>
            <person name="Otillar R."/>
            <person name="Spatafora J.W."/>
            <person name="Yadav J.S."/>
            <person name="Aerts A."/>
            <person name="Benoit I."/>
            <person name="Boyd A."/>
            <person name="Carlson A."/>
            <person name="Copeland A."/>
            <person name="Coutinho P.M."/>
            <person name="de Vries R.P."/>
            <person name="Ferreira P."/>
            <person name="Findley K."/>
            <person name="Foster B."/>
            <person name="Gaskell J."/>
            <person name="Glotzer D."/>
            <person name="Gorecki P."/>
            <person name="Heitman J."/>
            <person name="Hesse C."/>
            <person name="Hori C."/>
            <person name="Igarashi K."/>
            <person name="Jurgens J.A."/>
            <person name="Kallen N."/>
            <person name="Kersten P."/>
            <person name="Kohler A."/>
            <person name="Kuees U."/>
            <person name="Kumar T.K.A."/>
            <person name="Kuo A."/>
            <person name="LaButti K."/>
            <person name="Larrondo L.F."/>
            <person name="Lindquist E."/>
            <person name="Ling A."/>
            <person name="Lombard V."/>
            <person name="Lucas S."/>
            <person name="Lundell T."/>
            <person name="Martin R."/>
            <person name="McLaughlin D.J."/>
            <person name="Morgenstern I."/>
            <person name="Morin E."/>
            <person name="Murat C."/>
            <person name="Nagy L.G."/>
            <person name="Nolan M."/>
            <person name="Ohm R.A."/>
            <person name="Patyshakuliyeva A."/>
            <person name="Rokas A."/>
            <person name="Ruiz-Duenas F.J."/>
            <person name="Sabat G."/>
            <person name="Salamov A."/>
            <person name="Samejima M."/>
            <person name="Schmutz J."/>
            <person name="Slot J.C."/>
            <person name="St John F."/>
            <person name="Stenlid J."/>
            <person name="Sun H."/>
            <person name="Sun S."/>
            <person name="Syed K."/>
            <person name="Tsang A."/>
            <person name="Wiebenga A."/>
            <person name="Young D."/>
            <person name="Pisabarro A."/>
            <person name="Eastwood D.C."/>
            <person name="Martin F."/>
            <person name="Cullen D."/>
            <person name="Grigoriev I.V."/>
            <person name="Hibbett D.S."/>
        </authorList>
    </citation>
    <scope>NUCLEOTIDE SEQUENCE [LARGE SCALE GENOMIC DNA]</scope>
    <source>
        <strain evidence="2 3">ATCC 11539</strain>
    </source>
</reference>
<dbReference type="Proteomes" id="UP000030669">
    <property type="component" value="Unassembled WGS sequence"/>
</dbReference>
<dbReference type="OrthoDB" id="2269034at2759"/>
<dbReference type="PROSITE" id="PS50181">
    <property type="entry name" value="FBOX"/>
    <property type="match status" value="1"/>
</dbReference>
<protein>
    <recommendedName>
        <fullName evidence="1">F-box domain-containing protein</fullName>
    </recommendedName>
</protein>
<evidence type="ECO:0000313" key="3">
    <source>
        <dbReference type="Proteomes" id="UP000030669"/>
    </source>
</evidence>
<dbReference type="KEGG" id="gtr:GLOTRDRAFT_95739"/>
<dbReference type="RefSeq" id="XP_007869260.1">
    <property type="nucleotide sequence ID" value="XM_007871069.1"/>
</dbReference>
<dbReference type="GeneID" id="19309750"/>
<dbReference type="InterPro" id="IPR001810">
    <property type="entry name" value="F-box_dom"/>
</dbReference>
<dbReference type="AlphaFoldDB" id="S7RCY6"/>
<accession>S7RCY6</accession>
<feature type="domain" description="F-box" evidence="1">
    <location>
        <begin position="9"/>
        <end position="66"/>
    </location>
</feature>
<dbReference type="InterPro" id="IPR032675">
    <property type="entry name" value="LRR_dom_sf"/>
</dbReference>
<evidence type="ECO:0000259" key="1">
    <source>
        <dbReference type="PROSITE" id="PS50181"/>
    </source>
</evidence>
<gene>
    <name evidence="2" type="ORF">GLOTRDRAFT_95739</name>
</gene>
<dbReference type="OMA" id="RSNCHIR"/>
<name>S7RCY6_GLOTA</name>
<organism evidence="2 3">
    <name type="scientific">Gloeophyllum trabeum (strain ATCC 11539 / FP-39264 / Madison 617)</name>
    <name type="common">Brown rot fungus</name>
    <dbReference type="NCBI Taxonomy" id="670483"/>
    <lineage>
        <taxon>Eukaryota</taxon>
        <taxon>Fungi</taxon>
        <taxon>Dikarya</taxon>
        <taxon>Basidiomycota</taxon>
        <taxon>Agaricomycotina</taxon>
        <taxon>Agaricomycetes</taxon>
        <taxon>Gloeophyllales</taxon>
        <taxon>Gloeophyllaceae</taxon>
        <taxon>Gloeophyllum</taxon>
    </lineage>
</organism>
<dbReference type="eggNOG" id="ENOG502RC9B">
    <property type="taxonomic scope" value="Eukaryota"/>
</dbReference>
<dbReference type="Gene3D" id="3.80.10.10">
    <property type="entry name" value="Ribonuclease Inhibitor"/>
    <property type="match status" value="1"/>
</dbReference>
<keyword evidence="3" id="KW-1185">Reference proteome</keyword>
<dbReference type="SUPFAM" id="SSF52047">
    <property type="entry name" value="RNI-like"/>
    <property type="match status" value="1"/>
</dbReference>
<dbReference type="InterPro" id="IPR036047">
    <property type="entry name" value="F-box-like_dom_sf"/>
</dbReference>
<evidence type="ECO:0000313" key="2">
    <source>
        <dbReference type="EMBL" id="EPQ52060.1"/>
    </source>
</evidence>
<dbReference type="EMBL" id="KB469308">
    <property type="protein sequence ID" value="EPQ52060.1"/>
    <property type="molecule type" value="Genomic_DNA"/>
</dbReference>